<keyword evidence="2" id="KW-1185">Reference proteome</keyword>
<comment type="caution">
    <text evidence="1">The sequence shown here is derived from an EMBL/GenBank/DDBJ whole genome shotgun (WGS) entry which is preliminary data.</text>
</comment>
<gene>
    <name evidence="1" type="ORF">ElyMa_003886100</name>
</gene>
<evidence type="ECO:0000313" key="1">
    <source>
        <dbReference type="EMBL" id="GFR74226.1"/>
    </source>
</evidence>
<protein>
    <submittedName>
        <fullName evidence="1">Uncharacterized protein</fullName>
    </submittedName>
</protein>
<name>A0AAV4FPF1_9GAST</name>
<sequence length="133" mass="14654">MFRCVFELGSSREVSPSDHDVLSDDIASEGATLATPKLSNSWQCRVAPRSASEIPSARLAAWRASKSGVVTVRTGRSFLEPPLGRLPPCRNLTYQRINCKPQRTGKTVYRRTNTFVPDIQGDPAPLKDVRVSP</sequence>
<dbReference type="EMBL" id="BMAT01007926">
    <property type="protein sequence ID" value="GFR74226.1"/>
    <property type="molecule type" value="Genomic_DNA"/>
</dbReference>
<dbReference type="Proteomes" id="UP000762676">
    <property type="component" value="Unassembled WGS sequence"/>
</dbReference>
<organism evidence="1 2">
    <name type="scientific">Elysia marginata</name>
    <dbReference type="NCBI Taxonomy" id="1093978"/>
    <lineage>
        <taxon>Eukaryota</taxon>
        <taxon>Metazoa</taxon>
        <taxon>Spiralia</taxon>
        <taxon>Lophotrochozoa</taxon>
        <taxon>Mollusca</taxon>
        <taxon>Gastropoda</taxon>
        <taxon>Heterobranchia</taxon>
        <taxon>Euthyneura</taxon>
        <taxon>Panpulmonata</taxon>
        <taxon>Sacoglossa</taxon>
        <taxon>Placobranchoidea</taxon>
        <taxon>Plakobranchidae</taxon>
        <taxon>Elysia</taxon>
    </lineage>
</organism>
<evidence type="ECO:0000313" key="2">
    <source>
        <dbReference type="Proteomes" id="UP000762676"/>
    </source>
</evidence>
<proteinExistence type="predicted"/>
<accession>A0AAV4FPF1</accession>
<reference evidence="1 2" key="1">
    <citation type="journal article" date="2021" name="Elife">
        <title>Chloroplast acquisition without the gene transfer in kleptoplastic sea slugs, Plakobranchus ocellatus.</title>
        <authorList>
            <person name="Maeda T."/>
            <person name="Takahashi S."/>
            <person name="Yoshida T."/>
            <person name="Shimamura S."/>
            <person name="Takaki Y."/>
            <person name="Nagai Y."/>
            <person name="Toyoda A."/>
            <person name="Suzuki Y."/>
            <person name="Arimoto A."/>
            <person name="Ishii H."/>
            <person name="Satoh N."/>
            <person name="Nishiyama T."/>
            <person name="Hasebe M."/>
            <person name="Maruyama T."/>
            <person name="Minagawa J."/>
            <person name="Obokata J."/>
            <person name="Shigenobu S."/>
        </authorList>
    </citation>
    <scope>NUCLEOTIDE SEQUENCE [LARGE SCALE GENOMIC DNA]</scope>
</reference>
<dbReference type="AlphaFoldDB" id="A0AAV4FPF1"/>